<evidence type="ECO:0000313" key="12">
    <source>
        <dbReference type="EMBL" id="SVA25858.1"/>
    </source>
</evidence>
<evidence type="ECO:0000256" key="1">
    <source>
        <dbReference type="ARBA" id="ARBA00022723"/>
    </source>
</evidence>
<dbReference type="AlphaFoldDB" id="A0A381UE08"/>
<dbReference type="InterPro" id="IPR020568">
    <property type="entry name" value="Ribosomal_Su5_D2-typ_SF"/>
</dbReference>
<keyword evidence="3" id="KW-0227">DNA damage</keyword>
<dbReference type="EMBL" id="UINC01006162">
    <property type="protein sequence ID" value="SVA25858.1"/>
    <property type="molecule type" value="Genomic_DNA"/>
</dbReference>
<evidence type="ECO:0000256" key="2">
    <source>
        <dbReference type="ARBA" id="ARBA00022741"/>
    </source>
</evidence>
<keyword evidence="8" id="KW-0346">Stress response</keyword>
<keyword evidence="4" id="KW-0863">Zinc-finger</keyword>
<dbReference type="GO" id="GO:0140664">
    <property type="term" value="F:ATP-dependent DNA damage sensor activity"/>
    <property type="evidence" value="ECO:0007669"/>
    <property type="project" value="InterPro"/>
</dbReference>
<dbReference type="InterPro" id="IPR020588">
    <property type="entry name" value="RecA_ATP-bd"/>
</dbReference>
<dbReference type="Pfam" id="PF18073">
    <property type="entry name" value="Zn_ribbon_LapB"/>
    <property type="match status" value="1"/>
</dbReference>
<sequence length="400" mass="41889">MPTPTSARSHPFTCGSCAVPHSKWVGRCTSCSEWNSLVEARAHGARVTPPGDAQPMSALVPDSEAIVPTGMAEADRCLGGGLVPGSVTLLGGEPGVGKSTLTMLLAAARVRAGGRVLLVSAEESSSQVRLRAERLGALLDELWLAGDASVEAIVAHVDRLQPDLLIVDSVQTVYLTSDGGAPGSVGQVRGCAQRLVTEAKARGLATLLVGHVTKDGSLAGPKLLEHVVDTVVELTGDRHHALRMLRVVKHRFGPSDETGLFEMRCDGLWSVEDPSRLFLADRATGVAGSVVLPTLEGHRPLLVEIQALVVRAAMQHPRRSPQGLDARRLALLLAVLERRADLDLSAIDVYATVVGGVQVTEPAADLPLALAVVSATTGRRLGDDTVVVGEVGLGGEVRQV</sequence>
<protein>
    <recommendedName>
        <fullName evidence="11">RecA family profile 1 domain-containing protein</fullName>
    </recommendedName>
</protein>
<organism evidence="12">
    <name type="scientific">marine metagenome</name>
    <dbReference type="NCBI Taxonomy" id="408172"/>
    <lineage>
        <taxon>unclassified sequences</taxon>
        <taxon>metagenomes</taxon>
        <taxon>ecological metagenomes</taxon>
    </lineage>
</organism>
<dbReference type="PANTHER" id="PTHR32472">
    <property type="entry name" value="DNA REPAIR PROTEIN RADA"/>
    <property type="match status" value="1"/>
</dbReference>
<dbReference type="GO" id="GO:0003684">
    <property type="term" value="F:damaged DNA binding"/>
    <property type="evidence" value="ECO:0007669"/>
    <property type="project" value="InterPro"/>
</dbReference>
<keyword evidence="1" id="KW-0479">Metal-binding</keyword>
<name>A0A381UE08_9ZZZZ</name>
<feature type="domain" description="RecA family profile 1" evidence="11">
    <location>
        <begin position="63"/>
        <end position="212"/>
    </location>
</feature>
<dbReference type="Gene3D" id="3.30.230.10">
    <property type="match status" value="1"/>
</dbReference>
<dbReference type="InterPro" id="IPR004504">
    <property type="entry name" value="DNA_repair_RadA"/>
</dbReference>
<evidence type="ECO:0000256" key="5">
    <source>
        <dbReference type="ARBA" id="ARBA00022801"/>
    </source>
</evidence>
<dbReference type="SUPFAM" id="SSF52540">
    <property type="entry name" value="P-loop containing nucleoside triphosphate hydrolases"/>
    <property type="match status" value="1"/>
</dbReference>
<dbReference type="InterPro" id="IPR027417">
    <property type="entry name" value="P-loop_NTPase"/>
</dbReference>
<keyword evidence="6" id="KW-0862">Zinc</keyword>
<dbReference type="InterPro" id="IPR003593">
    <property type="entry name" value="AAA+_ATPase"/>
</dbReference>
<keyword evidence="9" id="KW-0238">DNA-binding</keyword>
<keyword evidence="10" id="KW-0234">DNA repair</keyword>
<dbReference type="GO" id="GO:0005829">
    <property type="term" value="C:cytosol"/>
    <property type="evidence" value="ECO:0007669"/>
    <property type="project" value="TreeGrafter"/>
</dbReference>
<evidence type="ECO:0000259" key="11">
    <source>
        <dbReference type="PROSITE" id="PS50162"/>
    </source>
</evidence>
<dbReference type="PANTHER" id="PTHR32472:SF10">
    <property type="entry name" value="DNA REPAIR PROTEIN RADA-LIKE PROTEIN"/>
    <property type="match status" value="1"/>
</dbReference>
<dbReference type="GO" id="GO:0008270">
    <property type="term" value="F:zinc ion binding"/>
    <property type="evidence" value="ECO:0007669"/>
    <property type="project" value="UniProtKB-KW"/>
</dbReference>
<dbReference type="SUPFAM" id="SSF54211">
    <property type="entry name" value="Ribosomal protein S5 domain 2-like"/>
    <property type="match status" value="1"/>
</dbReference>
<evidence type="ECO:0000256" key="10">
    <source>
        <dbReference type="ARBA" id="ARBA00023204"/>
    </source>
</evidence>
<proteinExistence type="predicted"/>
<evidence type="ECO:0000256" key="7">
    <source>
        <dbReference type="ARBA" id="ARBA00022840"/>
    </source>
</evidence>
<dbReference type="GO" id="GO:0000725">
    <property type="term" value="P:recombinational repair"/>
    <property type="evidence" value="ECO:0007669"/>
    <property type="project" value="TreeGrafter"/>
</dbReference>
<reference evidence="12" key="1">
    <citation type="submission" date="2018-05" db="EMBL/GenBank/DDBJ databases">
        <authorList>
            <person name="Lanie J.A."/>
            <person name="Ng W.-L."/>
            <person name="Kazmierczak K.M."/>
            <person name="Andrzejewski T.M."/>
            <person name="Davidsen T.M."/>
            <person name="Wayne K.J."/>
            <person name="Tettelin H."/>
            <person name="Glass J.I."/>
            <person name="Rusch D."/>
            <person name="Podicherti R."/>
            <person name="Tsui H.-C.T."/>
            <person name="Winkler M.E."/>
        </authorList>
    </citation>
    <scope>NUCLEOTIDE SEQUENCE</scope>
</reference>
<keyword evidence="7" id="KW-0067">ATP-binding</keyword>
<evidence type="ECO:0000256" key="4">
    <source>
        <dbReference type="ARBA" id="ARBA00022771"/>
    </source>
</evidence>
<dbReference type="GO" id="GO:0005524">
    <property type="term" value="F:ATP binding"/>
    <property type="evidence" value="ECO:0007669"/>
    <property type="project" value="UniProtKB-KW"/>
</dbReference>
<dbReference type="PROSITE" id="PS50162">
    <property type="entry name" value="RECA_2"/>
    <property type="match status" value="1"/>
</dbReference>
<dbReference type="PRINTS" id="PR01874">
    <property type="entry name" value="DNAREPAIRADA"/>
</dbReference>
<accession>A0A381UE08</accession>
<dbReference type="SMART" id="SM00382">
    <property type="entry name" value="AAA"/>
    <property type="match status" value="1"/>
</dbReference>
<keyword evidence="2" id="KW-0547">Nucleotide-binding</keyword>
<dbReference type="InterPro" id="IPR041166">
    <property type="entry name" value="Rubredoxin_2"/>
</dbReference>
<feature type="non-terminal residue" evidence="12">
    <location>
        <position position="400"/>
    </location>
</feature>
<dbReference type="Pfam" id="PF13481">
    <property type="entry name" value="AAA_25"/>
    <property type="match status" value="1"/>
</dbReference>
<dbReference type="Gene3D" id="3.40.50.300">
    <property type="entry name" value="P-loop containing nucleotide triphosphate hydrolases"/>
    <property type="match status" value="1"/>
</dbReference>
<evidence type="ECO:0000256" key="3">
    <source>
        <dbReference type="ARBA" id="ARBA00022763"/>
    </source>
</evidence>
<keyword evidence="5" id="KW-0378">Hydrolase</keyword>
<dbReference type="InterPro" id="IPR014721">
    <property type="entry name" value="Ribsml_uS5_D2-typ_fold_subgr"/>
</dbReference>
<evidence type="ECO:0000256" key="9">
    <source>
        <dbReference type="ARBA" id="ARBA00023125"/>
    </source>
</evidence>
<evidence type="ECO:0000256" key="8">
    <source>
        <dbReference type="ARBA" id="ARBA00023016"/>
    </source>
</evidence>
<dbReference type="GO" id="GO:0016787">
    <property type="term" value="F:hydrolase activity"/>
    <property type="evidence" value="ECO:0007669"/>
    <property type="project" value="UniProtKB-KW"/>
</dbReference>
<dbReference type="NCBIfam" id="TIGR00416">
    <property type="entry name" value="sms"/>
    <property type="match status" value="1"/>
</dbReference>
<evidence type="ECO:0000256" key="6">
    <source>
        <dbReference type="ARBA" id="ARBA00022833"/>
    </source>
</evidence>
<gene>
    <name evidence="12" type="ORF">METZ01_LOCUS78712</name>
</gene>